<dbReference type="EMBL" id="CP031320">
    <property type="protein sequence ID" value="AXK33004.1"/>
    <property type="molecule type" value="Genomic_DNA"/>
</dbReference>
<name>A0A345XMY8_9ACTN</name>
<dbReference type="RefSeq" id="WP_208877603.1">
    <property type="nucleotide sequence ID" value="NZ_CP031320.1"/>
</dbReference>
<dbReference type="AlphaFoldDB" id="A0A345XMY8"/>
<sequence length="129" mass="13278">MADTQQADDDAAATTPSGGSDSGTGSDRDARRTARLAKRISAFAASHGGSADGQIAYLGQRGVRLVLVAQDGTWGDLVAPSRTQAEQAAARAGITLHDTFDGELAEKVHTGPYEWSRMAGIQLGGPPNA</sequence>
<evidence type="ECO:0000313" key="2">
    <source>
        <dbReference type="EMBL" id="AXK33004.1"/>
    </source>
</evidence>
<evidence type="ECO:0000256" key="1">
    <source>
        <dbReference type="SAM" id="MobiDB-lite"/>
    </source>
</evidence>
<dbReference type="KEGG" id="sarm:DVA86_10440"/>
<keyword evidence="3" id="KW-1185">Reference proteome</keyword>
<feature type="compositionally biased region" description="Acidic residues" evidence="1">
    <location>
        <begin position="1"/>
        <end position="11"/>
    </location>
</feature>
<protein>
    <submittedName>
        <fullName evidence="2">Uncharacterized protein</fullName>
    </submittedName>
</protein>
<proteinExistence type="predicted"/>
<organism evidence="2 3">
    <name type="scientific">Streptomyces armeniacus</name>
    <dbReference type="NCBI Taxonomy" id="83291"/>
    <lineage>
        <taxon>Bacteria</taxon>
        <taxon>Bacillati</taxon>
        <taxon>Actinomycetota</taxon>
        <taxon>Actinomycetes</taxon>
        <taxon>Kitasatosporales</taxon>
        <taxon>Streptomycetaceae</taxon>
        <taxon>Streptomyces</taxon>
    </lineage>
</organism>
<reference evidence="2 3" key="1">
    <citation type="submission" date="2018-07" db="EMBL/GenBank/DDBJ databases">
        <title>Draft genome of the type strain Streptomyces armeniacus ATCC 15676.</title>
        <authorList>
            <person name="Labana P."/>
            <person name="Gosse J.T."/>
            <person name="Boddy C.N."/>
        </authorList>
    </citation>
    <scope>NUCLEOTIDE SEQUENCE [LARGE SCALE GENOMIC DNA]</scope>
    <source>
        <strain evidence="2 3">ATCC 15676</strain>
    </source>
</reference>
<accession>A0A345XMY8</accession>
<gene>
    <name evidence="2" type="ORF">DVA86_10440</name>
</gene>
<dbReference type="Proteomes" id="UP000254425">
    <property type="component" value="Chromosome"/>
</dbReference>
<feature type="compositionally biased region" description="Low complexity" evidence="1">
    <location>
        <begin position="12"/>
        <end position="25"/>
    </location>
</feature>
<evidence type="ECO:0000313" key="3">
    <source>
        <dbReference type="Proteomes" id="UP000254425"/>
    </source>
</evidence>
<feature type="region of interest" description="Disordered" evidence="1">
    <location>
        <begin position="1"/>
        <end position="33"/>
    </location>
</feature>